<evidence type="ECO:0000313" key="2">
    <source>
        <dbReference type="RefSeq" id="XP_013783862.1"/>
    </source>
</evidence>
<reference evidence="2" key="1">
    <citation type="submission" date="2025-08" db="UniProtKB">
        <authorList>
            <consortium name="RefSeq"/>
        </authorList>
    </citation>
    <scope>IDENTIFICATION</scope>
    <source>
        <tissue evidence="2">Muscle</tissue>
    </source>
</reference>
<name>A0ABM1BKL5_LIMPO</name>
<sequence length="129" mass="14482">MPGLLKLLTGDKYVHTSQDAMCLQGLCFGQKVKLSLTQVEEVTEVKILAQSYPEMVAFRCAVLDRLKNLICTDLVPHQDVMIKKEYLAQIKGLMMEAGPLDPTQSGPPVKELNLYEKCRRTFTSNLPLL</sequence>
<proteinExistence type="predicted"/>
<organism evidence="1 2">
    <name type="scientific">Limulus polyphemus</name>
    <name type="common">Atlantic horseshoe crab</name>
    <dbReference type="NCBI Taxonomy" id="6850"/>
    <lineage>
        <taxon>Eukaryota</taxon>
        <taxon>Metazoa</taxon>
        <taxon>Ecdysozoa</taxon>
        <taxon>Arthropoda</taxon>
        <taxon>Chelicerata</taxon>
        <taxon>Merostomata</taxon>
        <taxon>Xiphosura</taxon>
        <taxon>Limulidae</taxon>
        <taxon>Limulus</taxon>
    </lineage>
</organism>
<keyword evidence="1" id="KW-1185">Reference proteome</keyword>
<evidence type="ECO:0000313" key="1">
    <source>
        <dbReference type="Proteomes" id="UP000694941"/>
    </source>
</evidence>
<dbReference type="GeneID" id="106468012"/>
<accession>A0ABM1BKL5</accession>
<dbReference type="RefSeq" id="XP_013783862.1">
    <property type="nucleotide sequence ID" value="XM_013928408.2"/>
</dbReference>
<dbReference type="Proteomes" id="UP000694941">
    <property type="component" value="Unplaced"/>
</dbReference>
<protein>
    <submittedName>
        <fullName evidence="2">Uncharacterized protein LOC106468012</fullName>
    </submittedName>
</protein>
<gene>
    <name evidence="2" type="primary">LOC106468012</name>
</gene>